<feature type="non-terminal residue" evidence="1">
    <location>
        <position position="162"/>
    </location>
</feature>
<sequence>MKSAQKLSQLKFSIISAFCTHFRVGEIYSSSSSFSFPFSDRVKIARETSSVIGDPFWNTCFDKIMQTYFIQSKKVTTYETQSSESVSSNTRRVARDSVSRAVVIKESLLIRKLEKSCGYVARLEFLWIFVFTVDSPDVVRMKTEHVFQVFADKRIPITPDFC</sequence>
<evidence type="ECO:0000313" key="2">
    <source>
        <dbReference type="Proteomes" id="UP000325081"/>
    </source>
</evidence>
<organism evidence="1 2">
    <name type="scientific">Striga asiatica</name>
    <name type="common">Asiatic witchweed</name>
    <name type="synonym">Buchnera asiatica</name>
    <dbReference type="NCBI Taxonomy" id="4170"/>
    <lineage>
        <taxon>Eukaryota</taxon>
        <taxon>Viridiplantae</taxon>
        <taxon>Streptophyta</taxon>
        <taxon>Embryophyta</taxon>
        <taxon>Tracheophyta</taxon>
        <taxon>Spermatophyta</taxon>
        <taxon>Magnoliopsida</taxon>
        <taxon>eudicotyledons</taxon>
        <taxon>Gunneridae</taxon>
        <taxon>Pentapetalae</taxon>
        <taxon>asterids</taxon>
        <taxon>lamiids</taxon>
        <taxon>Lamiales</taxon>
        <taxon>Orobanchaceae</taxon>
        <taxon>Buchnereae</taxon>
        <taxon>Striga</taxon>
    </lineage>
</organism>
<protein>
    <submittedName>
        <fullName evidence="1">Tyrosine--tRNA ligase</fullName>
    </submittedName>
</protein>
<evidence type="ECO:0000313" key="1">
    <source>
        <dbReference type="EMBL" id="GER31771.1"/>
    </source>
</evidence>
<comment type="caution">
    <text evidence="1">The sequence shown here is derived from an EMBL/GenBank/DDBJ whole genome shotgun (WGS) entry which is preliminary data.</text>
</comment>
<gene>
    <name evidence="1" type="ORF">STAS_07805</name>
</gene>
<proteinExistence type="predicted"/>
<dbReference type="Proteomes" id="UP000325081">
    <property type="component" value="Unassembled WGS sequence"/>
</dbReference>
<dbReference type="AlphaFoldDB" id="A0A5A7PGD0"/>
<dbReference type="EMBL" id="BKCP01004516">
    <property type="protein sequence ID" value="GER31771.1"/>
    <property type="molecule type" value="Genomic_DNA"/>
</dbReference>
<keyword evidence="1" id="KW-0436">Ligase</keyword>
<keyword evidence="2" id="KW-1185">Reference proteome</keyword>
<name>A0A5A7PGD0_STRAF</name>
<accession>A0A5A7PGD0</accession>
<dbReference type="GO" id="GO:0016874">
    <property type="term" value="F:ligase activity"/>
    <property type="evidence" value="ECO:0007669"/>
    <property type="project" value="UniProtKB-KW"/>
</dbReference>
<reference evidence="2" key="1">
    <citation type="journal article" date="2019" name="Curr. Biol.">
        <title>Genome Sequence of Striga asiatica Provides Insight into the Evolution of Plant Parasitism.</title>
        <authorList>
            <person name="Yoshida S."/>
            <person name="Kim S."/>
            <person name="Wafula E.K."/>
            <person name="Tanskanen J."/>
            <person name="Kim Y.M."/>
            <person name="Honaas L."/>
            <person name="Yang Z."/>
            <person name="Spallek T."/>
            <person name="Conn C.E."/>
            <person name="Ichihashi Y."/>
            <person name="Cheong K."/>
            <person name="Cui S."/>
            <person name="Der J.P."/>
            <person name="Gundlach H."/>
            <person name="Jiao Y."/>
            <person name="Hori C."/>
            <person name="Ishida J.K."/>
            <person name="Kasahara H."/>
            <person name="Kiba T."/>
            <person name="Kim M.S."/>
            <person name="Koo N."/>
            <person name="Laohavisit A."/>
            <person name="Lee Y.H."/>
            <person name="Lumba S."/>
            <person name="McCourt P."/>
            <person name="Mortimer J.C."/>
            <person name="Mutuku J.M."/>
            <person name="Nomura T."/>
            <person name="Sasaki-Sekimoto Y."/>
            <person name="Seto Y."/>
            <person name="Wang Y."/>
            <person name="Wakatake T."/>
            <person name="Sakakibara H."/>
            <person name="Demura T."/>
            <person name="Yamaguchi S."/>
            <person name="Yoneyama K."/>
            <person name="Manabe R.I."/>
            <person name="Nelson D.C."/>
            <person name="Schulman A.H."/>
            <person name="Timko M.P."/>
            <person name="dePamphilis C.W."/>
            <person name="Choi D."/>
            <person name="Shirasu K."/>
        </authorList>
    </citation>
    <scope>NUCLEOTIDE SEQUENCE [LARGE SCALE GENOMIC DNA]</scope>
    <source>
        <strain evidence="2">cv. UVA1</strain>
    </source>
</reference>